<evidence type="ECO:0000313" key="5">
    <source>
        <dbReference type="Proteomes" id="UP000199392"/>
    </source>
</evidence>
<feature type="modified residue" description="4-aspartylphosphate" evidence="2">
    <location>
        <position position="56"/>
    </location>
</feature>
<dbReference type="InterPro" id="IPR011006">
    <property type="entry name" value="CheY-like_superfamily"/>
</dbReference>
<name>A0A1I6V1R2_9RHOB</name>
<proteinExistence type="predicted"/>
<sequence>MEPHPRTVLIVEDDAGVSRALSRAIRSLGYRVCAFESGEALLATKVPRLPATLLLDLHLPGISGAELIAALCIWAPELRIIVMTGRDIAAAREACVAAGAACYIRKPISRADLAALLEA</sequence>
<dbReference type="OrthoDB" id="9814495at2"/>
<dbReference type="GO" id="GO:0000160">
    <property type="term" value="P:phosphorelay signal transduction system"/>
    <property type="evidence" value="ECO:0007669"/>
    <property type="project" value="InterPro"/>
</dbReference>
<evidence type="ECO:0000259" key="3">
    <source>
        <dbReference type="PROSITE" id="PS50110"/>
    </source>
</evidence>
<feature type="domain" description="Response regulatory" evidence="3">
    <location>
        <begin position="7"/>
        <end position="119"/>
    </location>
</feature>
<dbReference type="PROSITE" id="PS50110">
    <property type="entry name" value="RESPONSE_REGULATORY"/>
    <property type="match status" value="1"/>
</dbReference>
<evidence type="ECO:0000256" key="1">
    <source>
        <dbReference type="ARBA" id="ARBA00022553"/>
    </source>
</evidence>
<dbReference type="InterPro" id="IPR050595">
    <property type="entry name" value="Bact_response_regulator"/>
</dbReference>
<dbReference type="Gene3D" id="3.40.50.2300">
    <property type="match status" value="1"/>
</dbReference>
<dbReference type="Proteomes" id="UP000199392">
    <property type="component" value="Unassembled WGS sequence"/>
</dbReference>
<dbReference type="InterPro" id="IPR001789">
    <property type="entry name" value="Sig_transdc_resp-reg_receiver"/>
</dbReference>
<organism evidence="4 5">
    <name type="scientific">Alloyangia pacifica</name>
    <dbReference type="NCBI Taxonomy" id="311180"/>
    <lineage>
        <taxon>Bacteria</taxon>
        <taxon>Pseudomonadati</taxon>
        <taxon>Pseudomonadota</taxon>
        <taxon>Alphaproteobacteria</taxon>
        <taxon>Rhodobacterales</taxon>
        <taxon>Roseobacteraceae</taxon>
        <taxon>Alloyangia</taxon>
    </lineage>
</organism>
<protein>
    <submittedName>
        <fullName evidence="4">Response regulator receiver domain-containing protein</fullName>
    </submittedName>
</protein>
<reference evidence="5" key="1">
    <citation type="submission" date="2016-10" db="EMBL/GenBank/DDBJ databases">
        <authorList>
            <person name="Varghese N."/>
            <person name="Submissions S."/>
        </authorList>
    </citation>
    <scope>NUCLEOTIDE SEQUENCE [LARGE SCALE GENOMIC DNA]</scope>
    <source>
        <strain evidence="5">DSM 26894</strain>
    </source>
</reference>
<evidence type="ECO:0000256" key="2">
    <source>
        <dbReference type="PROSITE-ProRule" id="PRU00169"/>
    </source>
</evidence>
<keyword evidence="1 2" id="KW-0597">Phosphoprotein</keyword>
<dbReference type="SMART" id="SM00448">
    <property type="entry name" value="REC"/>
    <property type="match status" value="1"/>
</dbReference>
<dbReference type="PANTHER" id="PTHR44591">
    <property type="entry name" value="STRESS RESPONSE REGULATOR PROTEIN 1"/>
    <property type="match status" value="1"/>
</dbReference>
<evidence type="ECO:0000313" key="4">
    <source>
        <dbReference type="EMBL" id="SFT07536.1"/>
    </source>
</evidence>
<dbReference type="PANTHER" id="PTHR44591:SF3">
    <property type="entry name" value="RESPONSE REGULATORY DOMAIN-CONTAINING PROTEIN"/>
    <property type="match status" value="1"/>
</dbReference>
<gene>
    <name evidence="4" type="ORF">SAMN04488050_109220</name>
</gene>
<dbReference type="Pfam" id="PF00072">
    <property type="entry name" value="Response_reg"/>
    <property type="match status" value="1"/>
</dbReference>
<keyword evidence="5" id="KW-1185">Reference proteome</keyword>
<dbReference type="AlphaFoldDB" id="A0A1I6V1R2"/>
<dbReference type="SUPFAM" id="SSF52172">
    <property type="entry name" value="CheY-like"/>
    <property type="match status" value="1"/>
</dbReference>
<dbReference type="STRING" id="311180.SAMN04488050_109220"/>
<dbReference type="EMBL" id="FOZW01000009">
    <property type="protein sequence ID" value="SFT07536.1"/>
    <property type="molecule type" value="Genomic_DNA"/>
</dbReference>
<accession>A0A1I6V1R2</accession>